<gene>
    <name evidence="10" type="ORF">M427DRAFT_92552</name>
</gene>
<dbReference type="GO" id="GO:0034599">
    <property type="term" value="P:cellular response to oxidative stress"/>
    <property type="evidence" value="ECO:0007669"/>
    <property type="project" value="InterPro"/>
</dbReference>
<dbReference type="InterPro" id="IPR044831">
    <property type="entry name" value="Ccp1-like"/>
</dbReference>
<protein>
    <recommendedName>
        <fullName evidence="8">Peroxidase</fullName>
        <ecNumber evidence="8">1.11.1.-</ecNumber>
    </recommendedName>
</protein>
<evidence type="ECO:0000259" key="9">
    <source>
        <dbReference type="PROSITE" id="PS50873"/>
    </source>
</evidence>
<feature type="non-terminal residue" evidence="10">
    <location>
        <position position="239"/>
    </location>
</feature>
<feature type="non-terminal residue" evidence="10">
    <location>
        <position position="1"/>
    </location>
</feature>
<dbReference type="STRING" id="1344416.A0A139AW13"/>
<dbReference type="Gene3D" id="1.10.520.10">
    <property type="match status" value="1"/>
</dbReference>
<evidence type="ECO:0000256" key="8">
    <source>
        <dbReference type="RuleBase" id="RU363051"/>
    </source>
</evidence>
<evidence type="ECO:0000256" key="5">
    <source>
        <dbReference type="ARBA" id="ARBA00022723"/>
    </source>
</evidence>
<dbReference type="GO" id="GO:0020037">
    <property type="term" value="F:heme binding"/>
    <property type="evidence" value="ECO:0007669"/>
    <property type="project" value="UniProtKB-UniRule"/>
</dbReference>
<dbReference type="EC" id="1.11.1.-" evidence="8"/>
<evidence type="ECO:0000256" key="7">
    <source>
        <dbReference type="ARBA" id="ARBA00023004"/>
    </source>
</evidence>
<dbReference type="PROSITE" id="PS00435">
    <property type="entry name" value="PEROXIDASE_1"/>
    <property type="match status" value="1"/>
</dbReference>
<dbReference type="InterPro" id="IPR019793">
    <property type="entry name" value="Peroxidases_heam-ligand_BS"/>
</dbReference>
<keyword evidence="6 8" id="KW-0560">Oxidoreductase</keyword>
<dbReference type="Proteomes" id="UP000070544">
    <property type="component" value="Unassembled WGS sequence"/>
</dbReference>
<reference evidence="10 11" key="1">
    <citation type="journal article" date="2015" name="Genome Biol. Evol.">
        <title>Phylogenomic analyses indicate that early fungi evolved digesting cell walls of algal ancestors of land plants.</title>
        <authorList>
            <person name="Chang Y."/>
            <person name="Wang S."/>
            <person name="Sekimoto S."/>
            <person name="Aerts A.L."/>
            <person name="Choi C."/>
            <person name="Clum A."/>
            <person name="LaButti K.M."/>
            <person name="Lindquist E.A."/>
            <person name="Yee Ngan C."/>
            <person name="Ohm R.A."/>
            <person name="Salamov A.A."/>
            <person name="Grigoriev I.V."/>
            <person name="Spatafora J.W."/>
            <person name="Berbee M.L."/>
        </authorList>
    </citation>
    <scope>NUCLEOTIDE SEQUENCE [LARGE SCALE GENOMIC DNA]</scope>
    <source>
        <strain evidence="10 11">JEL478</strain>
    </source>
</reference>
<dbReference type="GO" id="GO:0000302">
    <property type="term" value="P:response to reactive oxygen species"/>
    <property type="evidence" value="ECO:0007669"/>
    <property type="project" value="TreeGrafter"/>
</dbReference>
<evidence type="ECO:0000256" key="6">
    <source>
        <dbReference type="ARBA" id="ARBA00023002"/>
    </source>
</evidence>
<keyword evidence="7" id="KW-0408">Iron</keyword>
<feature type="domain" description="Plant heme peroxidase family profile" evidence="9">
    <location>
        <begin position="1"/>
        <end position="239"/>
    </location>
</feature>
<evidence type="ECO:0000256" key="4">
    <source>
        <dbReference type="ARBA" id="ARBA00022617"/>
    </source>
</evidence>
<dbReference type="PANTHER" id="PTHR31356">
    <property type="entry name" value="THYLAKOID LUMENAL 29 KDA PROTEIN, CHLOROPLASTIC-RELATED"/>
    <property type="match status" value="1"/>
</dbReference>
<keyword evidence="5" id="KW-0479">Metal-binding</keyword>
<sequence>GTAAPLLIRLAWHDAGTYSLLDGSGGMHATIQFPPMANYSANLGLDVPRQLLREFKSSYPKVSTADMWAFAASVAITATGGPLSKQARSISSKHHGLIFTPADRMPNPSLGEDHVRYVFTTRMGFTDAEAVALMGAHTLGRAHLDRSGYVGAWSAIPTDWTNSYYTTLTDLRFVAFRTAGQLQYTDGSTIMLPTDMSLVFSNTYRYWVYQYAANPAQWSSSFAKAWIKLTQLGYQSTDL</sequence>
<evidence type="ECO:0000256" key="3">
    <source>
        <dbReference type="ARBA" id="ARBA00022559"/>
    </source>
</evidence>
<name>A0A139AW13_GONPJ</name>
<dbReference type="Gene3D" id="1.10.420.10">
    <property type="entry name" value="Peroxidase, domain 2"/>
    <property type="match status" value="1"/>
</dbReference>
<keyword evidence="11" id="KW-1185">Reference proteome</keyword>
<dbReference type="PROSITE" id="PS50873">
    <property type="entry name" value="PEROXIDASE_4"/>
    <property type="match status" value="1"/>
</dbReference>
<accession>A0A139AW13</accession>
<evidence type="ECO:0000256" key="1">
    <source>
        <dbReference type="ARBA" id="ARBA00003917"/>
    </source>
</evidence>
<evidence type="ECO:0000256" key="2">
    <source>
        <dbReference type="ARBA" id="ARBA00005997"/>
    </source>
</evidence>
<dbReference type="PROSITE" id="PS00436">
    <property type="entry name" value="PEROXIDASE_2"/>
    <property type="match status" value="1"/>
</dbReference>
<dbReference type="AlphaFoldDB" id="A0A139AW13"/>
<dbReference type="OrthoDB" id="2146004at2759"/>
<keyword evidence="4" id="KW-0349">Heme</keyword>
<comment type="function">
    <text evidence="1">Destroys radicals which are normally produced within the cells and which are toxic to biological systems.</text>
</comment>
<evidence type="ECO:0000313" key="10">
    <source>
        <dbReference type="EMBL" id="KXS20918.1"/>
    </source>
</evidence>
<dbReference type="InterPro" id="IPR019794">
    <property type="entry name" value="Peroxidases_AS"/>
</dbReference>
<dbReference type="PRINTS" id="PR00458">
    <property type="entry name" value="PEROXIDASE"/>
</dbReference>
<organism evidence="10 11">
    <name type="scientific">Gonapodya prolifera (strain JEL478)</name>
    <name type="common">Monoblepharis prolifera</name>
    <dbReference type="NCBI Taxonomy" id="1344416"/>
    <lineage>
        <taxon>Eukaryota</taxon>
        <taxon>Fungi</taxon>
        <taxon>Fungi incertae sedis</taxon>
        <taxon>Chytridiomycota</taxon>
        <taxon>Chytridiomycota incertae sedis</taxon>
        <taxon>Monoblepharidomycetes</taxon>
        <taxon>Monoblepharidales</taxon>
        <taxon>Gonapodyaceae</taxon>
        <taxon>Gonapodya</taxon>
    </lineage>
</organism>
<dbReference type="InterPro" id="IPR002207">
    <property type="entry name" value="Peroxidase_I"/>
</dbReference>
<proteinExistence type="inferred from homology"/>
<dbReference type="GO" id="GO:0046872">
    <property type="term" value="F:metal ion binding"/>
    <property type="evidence" value="ECO:0007669"/>
    <property type="project" value="UniProtKB-UniRule"/>
</dbReference>
<dbReference type="GO" id="GO:0004601">
    <property type="term" value="F:peroxidase activity"/>
    <property type="evidence" value="ECO:0007669"/>
    <property type="project" value="UniProtKB-KW"/>
</dbReference>
<dbReference type="EMBL" id="KQ965734">
    <property type="protein sequence ID" value="KXS20918.1"/>
    <property type="molecule type" value="Genomic_DNA"/>
</dbReference>
<dbReference type="InterPro" id="IPR002016">
    <property type="entry name" value="Haem_peroxidase"/>
</dbReference>
<dbReference type="InterPro" id="IPR010255">
    <property type="entry name" value="Haem_peroxidase_sf"/>
</dbReference>
<dbReference type="GO" id="GO:0042744">
    <property type="term" value="P:hydrogen peroxide catabolic process"/>
    <property type="evidence" value="ECO:0007669"/>
    <property type="project" value="TreeGrafter"/>
</dbReference>
<dbReference type="PRINTS" id="PR00459">
    <property type="entry name" value="ASPEROXIDASE"/>
</dbReference>
<comment type="similarity">
    <text evidence="2">Belongs to the peroxidase family. Cytochrome c peroxidase subfamily.</text>
</comment>
<keyword evidence="3 8" id="KW-0575">Peroxidase</keyword>
<evidence type="ECO:0000313" key="11">
    <source>
        <dbReference type="Proteomes" id="UP000070544"/>
    </source>
</evidence>
<dbReference type="SUPFAM" id="SSF48113">
    <property type="entry name" value="Heme-dependent peroxidases"/>
    <property type="match status" value="1"/>
</dbReference>
<dbReference type="Pfam" id="PF00141">
    <property type="entry name" value="peroxidase"/>
    <property type="match status" value="1"/>
</dbReference>
<dbReference type="PANTHER" id="PTHR31356:SF66">
    <property type="entry name" value="CATALASE-PEROXIDASE"/>
    <property type="match status" value="1"/>
</dbReference>